<protein>
    <submittedName>
        <fullName evidence="1">Uncharacterized protein</fullName>
    </submittedName>
</protein>
<dbReference type="AlphaFoldDB" id="A0A8K0L7B5"/>
<sequence length="91" mass="9867">MTPSVQLPEKPVREVRFAARISFFCPRKSTVNASAFALAFLAFDGMPKDALDHGASFATLFDLTGGRLLVLKRIKGLSTYSGERQEGCSVA</sequence>
<proteinExistence type="predicted"/>
<dbReference type="Proteomes" id="UP000809789">
    <property type="component" value="Unassembled WGS sequence"/>
</dbReference>
<evidence type="ECO:0000313" key="2">
    <source>
        <dbReference type="Proteomes" id="UP000809789"/>
    </source>
</evidence>
<organism evidence="1 2">
    <name type="scientific">Elsinoe batatas</name>
    <dbReference type="NCBI Taxonomy" id="2601811"/>
    <lineage>
        <taxon>Eukaryota</taxon>
        <taxon>Fungi</taxon>
        <taxon>Dikarya</taxon>
        <taxon>Ascomycota</taxon>
        <taxon>Pezizomycotina</taxon>
        <taxon>Dothideomycetes</taxon>
        <taxon>Dothideomycetidae</taxon>
        <taxon>Myriangiales</taxon>
        <taxon>Elsinoaceae</taxon>
        <taxon>Elsinoe</taxon>
    </lineage>
</organism>
<dbReference type="EMBL" id="JAESVG020000002">
    <property type="protein sequence ID" value="KAG8630267.1"/>
    <property type="molecule type" value="Genomic_DNA"/>
</dbReference>
<evidence type="ECO:0000313" key="1">
    <source>
        <dbReference type="EMBL" id="KAG8630267.1"/>
    </source>
</evidence>
<comment type="caution">
    <text evidence="1">The sequence shown here is derived from an EMBL/GenBank/DDBJ whole genome shotgun (WGS) entry which is preliminary data.</text>
</comment>
<reference evidence="1" key="1">
    <citation type="submission" date="2021-07" db="EMBL/GenBank/DDBJ databases">
        <title>Elsinoe batatas strain:CRI-CJ2 Genome sequencing and assembly.</title>
        <authorList>
            <person name="Huang L."/>
        </authorList>
    </citation>
    <scope>NUCLEOTIDE SEQUENCE</scope>
    <source>
        <strain evidence="1">CRI-CJ2</strain>
    </source>
</reference>
<dbReference type="OrthoDB" id="10439933at2759"/>
<keyword evidence="2" id="KW-1185">Reference proteome</keyword>
<accession>A0A8K0L7B5</accession>
<gene>
    <name evidence="1" type="ORF">KVT40_001886</name>
</gene>
<name>A0A8K0L7B5_9PEZI</name>